<feature type="domain" description="Exonuclease" evidence="1">
    <location>
        <begin position="34"/>
        <end position="198"/>
    </location>
</feature>
<dbReference type="SMART" id="SM00479">
    <property type="entry name" value="EXOIII"/>
    <property type="match status" value="1"/>
</dbReference>
<organism evidence="2 3">
    <name type="scientific">Sphingomonas melonis</name>
    <dbReference type="NCBI Taxonomy" id="152682"/>
    <lineage>
        <taxon>Bacteria</taxon>
        <taxon>Pseudomonadati</taxon>
        <taxon>Pseudomonadota</taxon>
        <taxon>Alphaproteobacteria</taxon>
        <taxon>Sphingomonadales</taxon>
        <taxon>Sphingomonadaceae</taxon>
        <taxon>Sphingomonas</taxon>
    </lineage>
</organism>
<dbReference type="Gene3D" id="3.30.420.10">
    <property type="entry name" value="Ribonuclease H-like superfamily/Ribonuclease H"/>
    <property type="match status" value="1"/>
</dbReference>
<proteinExistence type="predicted"/>
<dbReference type="AlphaFoldDB" id="A0A0D1M2A6"/>
<dbReference type="GO" id="GO:0003676">
    <property type="term" value="F:nucleic acid binding"/>
    <property type="evidence" value="ECO:0007669"/>
    <property type="project" value="InterPro"/>
</dbReference>
<dbReference type="Pfam" id="PF00929">
    <property type="entry name" value="RNase_T"/>
    <property type="match status" value="1"/>
</dbReference>
<dbReference type="PATRIC" id="fig|1549858.7.peg.3602"/>
<dbReference type="EMBL" id="JXTP01000090">
    <property type="protein sequence ID" value="KIU26070.1"/>
    <property type="molecule type" value="Genomic_DNA"/>
</dbReference>
<dbReference type="GO" id="GO:0045004">
    <property type="term" value="P:DNA replication proofreading"/>
    <property type="evidence" value="ECO:0007669"/>
    <property type="project" value="TreeGrafter"/>
</dbReference>
<evidence type="ECO:0000313" key="3">
    <source>
        <dbReference type="Proteomes" id="UP000033203"/>
    </source>
</evidence>
<dbReference type="PANTHER" id="PTHR30231">
    <property type="entry name" value="DNA POLYMERASE III SUBUNIT EPSILON"/>
    <property type="match status" value="1"/>
</dbReference>
<protein>
    <recommendedName>
        <fullName evidence="1">Exonuclease domain-containing protein</fullName>
    </recommendedName>
</protein>
<dbReference type="SUPFAM" id="SSF53098">
    <property type="entry name" value="Ribonuclease H-like"/>
    <property type="match status" value="1"/>
</dbReference>
<dbReference type="InterPro" id="IPR036397">
    <property type="entry name" value="RNaseH_sf"/>
</dbReference>
<dbReference type="GO" id="GO:0008408">
    <property type="term" value="F:3'-5' exonuclease activity"/>
    <property type="evidence" value="ECO:0007669"/>
    <property type="project" value="TreeGrafter"/>
</dbReference>
<sequence length="283" mass="31637">MARALARHPDFRILKRIGPMERRESGYARTGELSVCVLDVETMGFDHRLDEIIELSLQTVRIDAEGRIVSTGRNSSWLEDPGRPIPPEIVKVTGITDADVAGRSISEGEAYGELTSADLLLSHNAAFDRPFVDRRFDLPPRPWICSLNDFAWRDHGFDGRSLTQLLLQCGWFFDAHRAAGDVNALLHLLDHRLEGGATVMKELLVNAARATSVVEAVGAPMSAKDALKSRGYRWDAGRRLWWRAVPEDQGAAERDWVADHAYGGARAPVVRRVTWKERYAAPE</sequence>
<evidence type="ECO:0000259" key="1">
    <source>
        <dbReference type="SMART" id="SM00479"/>
    </source>
</evidence>
<dbReference type="CDD" id="cd06127">
    <property type="entry name" value="DEDDh"/>
    <property type="match status" value="1"/>
</dbReference>
<dbReference type="NCBIfam" id="NF006615">
    <property type="entry name" value="PRK09182.1"/>
    <property type="match status" value="1"/>
</dbReference>
<dbReference type="GO" id="GO:0005829">
    <property type="term" value="C:cytosol"/>
    <property type="evidence" value="ECO:0007669"/>
    <property type="project" value="TreeGrafter"/>
</dbReference>
<gene>
    <name evidence="2" type="ORF">SR41_16985</name>
</gene>
<dbReference type="Proteomes" id="UP000033203">
    <property type="component" value="Unassembled WGS sequence"/>
</dbReference>
<dbReference type="InterPro" id="IPR013520">
    <property type="entry name" value="Ribonucl_H"/>
</dbReference>
<name>A0A0D1M2A6_9SPHN</name>
<reference evidence="2 3" key="1">
    <citation type="submission" date="2015-01" db="EMBL/GenBank/DDBJ databases">
        <title>Genome of Sphingomonas taxi strain 30a.</title>
        <authorList>
            <person name="Eevers N."/>
            <person name="Van Hamme J."/>
            <person name="Bottos E."/>
            <person name="Weyens N."/>
            <person name="Vangronsveld J."/>
        </authorList>
    </citation>
    <scope>NUCLEOTIDE SEQUENCE [LARGE SCALE GENOMIC DNA]</scope>
    <source>
        <strain evidence="2 3">30a</strain>
    </source>
</reference>
<dbReference type="InterPro" id="IPR012337">
    <property type="entry name" value="RNaseH-like_sf"/>
</dbReference>
<evidence type="ECO:0000313" key="2">
    <source>
        <dbReference type="EMBL" id="KIU26070.1"/>
    </source>
</evidence>
<accession>A0A0D1M2A6</accession>
<comment type="caution">
    <text evidence="2">The sequence shown here is derived from an EMBL/GenBank/DDBJ whole genome shotgun (WGS) entry which is preliminary data.</text>
</comment>
<dbReference type="PANTHER" id="PTHR30231:SF37">
    <property type="entry name" value="EXODEOXYRIBONUCLEASE 10"/>
    <property type="match status" value="1"/>
</dbReference>